<dbReference type="KEGG" id="hor:Hore_11320"/>
<dbReference type="RefSeq" id="WP_012636069.1">
    <property type="nucleotide sequence ID" value="NC_011899.1"/>
</dbReference>
<dbReference type="PANTHER" id="PTHR33734:SF22">
    <property type="entry name" value="MEMBRANE-BOUND LYTIC MUREIN TRANSGLYCOSYLASE D"/>
    <property type="match status" value="1"/>
</dbReference>
<dbReference type="CDD" id="cd00118">
    <property type="entry name" value="LysM"/>
    <property type="match status" value="3"/>
</dbReference>
<dbReference type="GO" id="GO:0008932">
    <property type="term" value="F:lytic endotransglycosylase activity"/>
    <property type="evidence" value="ECO:0007669"/>
    <property type="project" value="TreeGrafter"/>
</dbReference>
<feature type="domain" description="LysM" evidence="1">
    <location>
        <begin position="125"/>
        <end position="169"/>
    </location>
</feature>
<dbReference type="AlphaFoldDB" id="B8CX65"/>
<dbReference type="InterPro" id="IPR018392">
    <property type="entry name" value="LysM"/>
</dbReference>
<dbReference type="SMART" id="SM00257">
    <property type="entry name" value="LysM"/>
    <property type="match status" value="3"/>
</dbReference>
<name>B8CX65_HALOH</name>
<dbReference type="PROSITE" id="PS51782">
    <property type="entry name" value="LYSM"/>
    <property type="match status" value="3"/>
</dbReference>
<evidence type="ECO:0000259" key="1">
    <source>
        <dbReference type="PROSITE" id="PS51782"/>
    </source>
</evidence>
<dbReference type="EMBL" id="CP001098">
    <property type="protein sequence ID" value="ACL69884.1"/>
    <property type="molecule type" value="Genomic_DNA"/>
</dbReference>
<dbReference type="STRING" id="373903.Hore_11320"/>
<evidence type="ECO:0000313" key="2">
    <source>
        <dbReference type="EMBL" id="ACL69884.1"/>
    </source>
</evidence>
<proteinExistence type="predicted"/>
<dbReference type="Proteomes" id="UP000000719">
    <property type="component" value="Chromosome"/>
</dbReference>
<evidence type="ECO:0000313" key="3">
    <source>
        <dbReference type="Proteomes" id="UP000000719"/>
    </source>
</evidence>
<feature type="domain" description="LysM" evidence="1">
    <location>
        <begin position="10"/>
        <end position="54"/>
    </location>
</feature>
<organism evidence="2 3">
    <name type="scientific">Halothermothrix orenii (strain H 168 / OCM 544 / DSM 9562)</name>
    <dbReference type="NCBI Taxonomy" id="373903"/>
    <lineage>
        <taxon>Bacteria</taxon>
        <taxon>Bacillati</taxon>
        <taxon>Bacillota</taxon>
        <taxon>Clostridia</taxon>
        <taxon>Halanaerobiales</taxon>
        <taxon>Halothermotrichaceae</taxon>
        <taxon>Halothermothrix</taxon>
    </lineage>
</organism>
<dbReference type="eggNOG" id="COG1388">
    <property type="taxonomic scope" value="Bacteria"/>
</dbReference>
<accession>B8CX65</accession>
<dbReference type="CAZy" id="CBM50">
    <property type="family name" value="Carbohydrate-Binding Module Family 50"/>
</dbReference>
<feature type="domain" description="LysM" evidence="1">
    <location>
        <begin position="67"/>
        <end position="111"/>
    </location>
</feature>
<dbReference type="InterPro" id="IPR036779">
    <property type="entry name" value="LysM_dom_sf"/>
</dbReference>
<keyword evidence="3" id="KW-1185">Reference proteome</keyword>
<protein>
    <submittedName>
        <fullName evidence="2">Peptidoglycan-binding LysM</fullName>
    </submittedName>
</protein>
<gene>
    <name evidence="2" type="ordered locus">Hore_11320</name>
</gene>
<dbReference type="Pfam" id="PF01476">
    <property type="entry name" value="LysM"/>
    <property type="match status" value="3"/>
</dbReference>
<dbReference type="Gene3D" id="3.10.350.10">
    <property type="entry name" value="LysM domain"/>
    <property type="match status" value="3"/>
</dbReference>
<dbReference type="PANTHER" id="PTHR33734">
    <property type="entry name" value="LYSM DOMAIN-CONTAINING GPI-ANCHORED PROTEIN 2"/>
    <property type="match status" value="1"/>
</dbReference>
<reference evidence="2 3" key="1">
    <citation type="journal article" date="2009" name="PLoS ONE">
        <title>Genome analysis of the anaerobic thermohalophilic bacterium Halothermothrix orenii.</title>
        <authorList>
            <person name="Mavromatis K."/>
            <person name="Ivanova N."/>
            <person name="Anderson I."/>
            <person name="Lykidis A."/>
            <person name="Hooper S.D."/>
            <person name="Sun H."/>
            <person name="Kunin V."/>
            <person name="Lapidus A."/>
            <person name="Hugenholtz P."/>
            <person name="Patel B."/>
            <person name="Kyrpides N.C."/>
        </authorList>
    </citation>
    <scope>NUCLEOTIDE SEQUENCE [LARGE SCALE GENOMIC DNA]</scope>
    <source>
        <strain evidence="3">H 168 / OCM 544 / DSM 9562</strain>
    </source>
</reference>
<dbReference type="SUPFAM" id="SSF54106">
    <property type="entry name" value="LysM domain"/>
    <property type="match status" value="3"/>
</dbReference>
<dbReference type="HOGENOM" id="CLU_104062_0_0_9"/>
<sequence>MTQRCPPNTRPYTIKAGDTFYSLARRFNISLSAIISANPEADPESLRIGQRICIPRQEYYPPCPEGNFYTIKRGDTLYSIAQRFSVSLDDLLEANPFIVPENLEVGTVICIPLATPPVDCPPGSITYTIKRGDTFYSIARRYNITVDELRRANQGINPEALLVGQKICIPDQE</sequence>
<dbReference type="OrthoDB" id="529831at2"/>